<gene>
    <name evidence="1" type="ORF">IC006_1768</name>
    <name evidence="2" type="ORF">IC007_1746</name>
</gene>
<sequence length="241" mass="27691">MKTKILLKKVDPRTLRESVFITGFRTIGEVGYLATRHLVLKLGMKRIGYIITPRYKDVAFLDDYGVATPFELFFDEQNKIIVQLNHFLPSQREWSDFTRSTIKWLKEIGVKDSIVIGGLDKRYKTGQDTFRWLKTSSSKNQLDSPLIEKQLLMVGPLALFTAYSEVEDFPTTVILPYAERDITDPAAAAVAIEAINSLYGLHVEVDELYEEAKRIEEDIKKQLEAFQRESGRGKSTDRLYM</sequence>
<dbReference type="GeneID" id="41718085"/>
<dbReference type="EMBL" id="AP018929">
    <property type="protein sequence ID" value="BBG24449.1"/>
    <property type="molecule type" value="Genomic_DNA"/>
</dbReference>
<dbReference type="Pfam" id="PF09754">
    <property type="entry name" value="PAC2"/>
    <property type="match status" value="1"/>
</dbReference>
<dbReference type="Proteomes" id="UP000325030">
    <property type="component" value="Chromosome"/>
</dbReference>
<keyword evidence="3" id="KW-1185">Reference proteome</keyword>
<evidence type="ECO:0000313" key="4">
    <source>
        <dbReference type="Proteomes" id="UP000325030"/>
    </source>
</evidence>
<accession>A0A510DW94</accession>
<dbReference type="InterPro" id="IPR019151">
    <property type="entry name" value="Proteasome_assmbl_chaperone_2"/>
</dbReference>
<proteinExistence type="predicted"/>
<dbReference type="KEGG" id="step:IC006_1768"/>
<dbReference type="AlphaFoldDB" id="A0A510E422"/>
<dbReference type="SUPFAM" id="SSF159659">
    <property type="entry name" value="Cgl1923-like"/>
    <property type="match status" value="1"/>
</dbReference>
<evidence type="ECO:0008006" key="5">
    <source>
        <dbReference type="Google" id="ProtNLM"/>
    </source>
</evidence>
<name>A0A510E422_9CREN</name>
<dbReference type="RefSeq" id="WP_054844916.1">
    <property type="nucleotide sequence ID" value="NZ_AP018929.1"/>
</dbReference>
<dbReference type="Proteomes" id="UP000322983">
    <property type="component" value="Chromosome"/>
</dbReference>
<evidence type="ECO:0000313" key="3">
    <source>
        <dbReference type="Proteomes" id="UP000322983"/>
    </source>
</evidence>
<protein>
    <recommendedName>
        <fullName evidence="5">PAC2 family protein</fullName>
    </recommendedName>
</protein>
<evidence type="ECO:0000313" key="1">
    <source>
        <dbReference type="EMBL" id="BBG24449.1"/>
    </source>
</evidence>
<dbReference type="Gene3D" id="3.40.50.10900">
    <property type="entry name" value="PAC-like subunit"/>
    <property type="match status" value="1"/>
</dbReference>
<dbReference type="EMBL" id="AP018930">
    <property type="protein sequence ID" value="BBG27207.1"/>
    <property type="molecule type" value="Genomic_DNA"/>
</dbReference>
<dbReference type="OrthoDB" id="35908at2157"/>
<dbReference type="STRING" id="1294262.GCA_001316085_00247"/>
<evidence type="ECO:0000313" key="2">
    <source>
        <dbReference type="EMBL" id="BBG27207.1"/>
    </source>
</evidence>
<dbReference type="PANTHER" id="PTHR35610">
    <property type="entry name" value="3-ISOPROPYLMALATE DEHYDRATASE-RELATED"/>
    <property type="match status" value="1"/>
</dbReference>
<dbReference type="PANTHER" id="PTHR35610:SF3">
    <property type="entry name" value="PROTEASOME ASSEMBLY CHAPERONE FAMILY PROTEIN"/>
    <property type="match status" value="1"/>
</dbReference>
<reference evidence="2 3" key="2">
    <citation type="journal article" date="2020" name="Int. J. Syst. Evol. Microbiol.">
        <title>Sulfuracidifex tepidarius gen. nov., sp. nov. and transfer of Sulfolobus metallicus Huber and Stetter 1992 to the genus Sulfuracidifex as Sulfuracidifex metallicus comb. nov.</title>
        <authorList>
            <person name="Itoh T."/>
            <person name="Miura T."/>
            <person name="Sakai H.D."/>
            <person name="Kato S."/>
            <person name="Ohkuma M."/>
            <person name="Takashina T."/>
        </authorList>
    </citation>
    <scope>NUCLEOTIDE SEQUENCE</scope>
    <source>
        <strain evidence="1 3">IC-006</strain>
        <strain evidence="2">IC-007</strain>
    </source>
</reference>
<dbReference type="InterPro" id="IPR038389">
    <property type="entry name" value="PSMG2_sf"/>
</dbReference>
<organism evidence="2 4">
    <name type="scientific">Sulfuracidifex tepidarius</name>
    <dbReference type="NCBI Taxonomy" id="1294262"/>
    <lineage>
        <taxon>Archaea</taxon>
        <taxon>Thermoproteota</taxon>
        <taxon>Thermoprotei</taxon>
        <taxon>Sulfolobales</taxon>
        <taxon>Sulfolobaceae</taxon>
        <taxon>Sulfuracidifex</taxon>
    </lineage>
</organism>
<reference evidence="4" key="1">
    <citation type="submission" date="2018-09" db="EMBL/GenBank/DDBJ databases">
        <title>Complete Genome Sequencing of Sulfolobus sp. JCM 16834.</title>
        <authorList>
            <person name="Kato S."/>
            <person name="Itoh T."/>
            <person name="Ohkuma M."/>
        </authorList>
    </citation>
    <scope>NUCLEOTIDE SEQUENCE [LARGE SCALE GENOMIC DNA]</scope>
    <source>
        <strain evidence="4">IC-007</strain>
    </source>
</reference>
<accession>A0A510E422</accession>